<dbReference type="PRINTS" id="PR00063">
    <property type="entry name" value="RIBOSOMALL27"/>
</dbReference>
<feature type="region of interest" description="Disordered" evidence="4">
    <location>
        <begin position="197"/>
        <end position="220"/>
    </location>
</feature>
<accession>A0A7S4SCG6</accession>
<dbReference type="Pfam" id="PF01016">
    <property type="entry name" value="Ribosomal_L27"/>
    <property type="match status" value="1"/>
</dbReference>
<dbReference type="SUPFAM" id="SSF110324">
    <property type="entry name" value="Ribosomal L27 protein-like"/>
    <property type="match status" value="1"/>
</dbReference>
<feature type="region of interest" description="Disordered" evidence="4">
    <location>
        <begin position="395"/>
        <end position="422"/>
    </location>
</feature>
<dbReference type="GO" id="GO:0003735">
    <property type="term" value="F:structural constituent of ribosome"/>
    <property type="evidence" value="ECO:0007669"/>
    <property type="project" value="InterPro"/>
</dbReference>
<dbReference type="InterPro" id="IPR001684">
    <property type="entry name" value="Ribosomal_bL27"/>
</dbReference>
<evidence type="ECO:0000256" key="1">
    <source>
        <dbReference type="ARBA" id="ARBA00010797"/>
    </source>
</evidence>
<name>A0A7S4SCG6_9DINO</name>
<dbReference type="Gene3D" id="2.40.50.100">
    <property type="match status" value="1"/>
</dbReference>
<gene>
    <name evidence="6" type="ORF">AMON00008_LOCUS47567</name>
</gene>
<comment type="similarity">
    <text evidence="1">Belongs to the bacterial ribosomal protein bL27 family.</text>
</comment>
<keyword evidence="2" id="KW-0689">Ribosomal protein</keyword>
<dbReference type="PANTHER" id="PTHR15893">
    <property type="entry name" value="RIBOSOMAL PROTEIN L27"/>
    <property type="match status" value="1"/>
</dbReference>
<sequence>MLVATRIALFSSTAACASGFLSPTPRWQGGITVEIPAALRASAVPAGVGTAQEVKATQAVPASLGALLAGALATGAALLRSRRGRRTTVARRVWDRRPALPNMEVDGDPSRGPDYRTSVNLKRYAKKVGRQRYYKQQQILRESGITCAKGGYKKWYPNRETFNLYKGPESHPDNPWFPHYSAGYKRTQAVVSLAPAPLSATSSPGGTSSTFAGGSAKRHWRSSTRGAGSALVLHAHKKTSASTKNQGHSLKPHFWGLTKHGYQGSAVKAGTRLLKQKGMNWYAGKNVARAKDYSLVALRDGIVQWRGNYRHREVTVVPWEYVREKCVWTNPNTLGPKEYEPWMGTHDHNKRHYILDLRRRWLKSEEGREWSKKKEEKKEKQKAIQKKIRVYLKAKRQGKVPAKAESADPVVAGAESESEAEA</sequence>
<keyword evidence="3" id="KW-0687">Ribonucleoprotein</keyword>
<evidence type="ECO:0000256" key="5">
    <source>
        <dbReference type="SAM" id="SignalP"/>
    </source>
</evidence>
<evidence type="ECO:0000256" key="4">
    <source>
        <dbReference type="SAM" id="MobiDB-lite"/>
    </source>
</evidence>
<evidence type="ECO:0000256" key="2">
    <source>
        <dbReference type="ARBA" id="ARBA00022980"/>
    </source>
</evidence>
<dbReference type="PANTHER" id="PTHR15893:SF0">
    <property type="entry name" value="LARGE RIBOSOMAL SUBUNIT PROTEIN BL27M"/>
    <property type="match status" value="1"/>
</dbReference>
<feature type="compositionally biased region" description="Low complexity" evidence="4">
    <location>
        <begin position="197"/>
        <end position="215"/>
    </location>
</feature>
<dbReference type="EMBL" id="HBNR01067286">
    <property type="protein sequence ID" value="CAE4639997.1"/>
    <property type="molecule type" value="Transcribed_RNA"/>
</dbReference>
<evidence type="ECO:0008006" key="7">
    <source>
        <dbReference type="Google" id="ProtNLM"/>
    </source>
</evidence>
<dbReference type="GO" id="GO:0006412">
    <property type="term" value="P:translation"/>
    <property type="evidence" value="ECO:0007669"/>
    <property type="project" value="InterPro"/>
</dbReference>
<dbReference type="GO" id="GO:1990904">
    <property type="term" value="C:ribonucleoprotein complex"/>
    <property type="evidence" value="ECO:0007669"/>
    <property type="project" value="UniProtKB-KW"/>
</dbReference>
<dbReference type="GO" id="GO:0005840">
    <property type="term" value="C:ribosome"/>
    <property type="evidence" value="ECO:0007669"/>
    <property type="project" value="UniProtKB-KW"/>
</dbReference>
<protein>
    <recommendedName>
        <fullName evidence="7">Ribosomal protein L27</fullName>
    </recommendedName>
</protein>
<dbReference type="AlphaFoldDB" id="A0A7S4SCG6"/>
<feature type="chain" id="PRO_5031113884" description="Ribosomal protein L27" evidence="5">
    <location>
        <begin position="20"/>
        <end position="422"/>
    </location>
</feature>
<feature type="signal peptide" evidence="5">
    <location>
        <begin position="1"/>
        <end position="19"/>
    </location>
</feature>
<keyword evidence="5" id="KW-0732">Signal</keyword>
<evidence type="ECO:0000313" key="6">
    <source>
        <dbReference type="EMBL" id="CAE4639997.1"/>
    </source>
</evidence>
<evidence type="ECO:0000256" key="3">
    <source>
        <dbReference type="ARBA" id="ARBA00023274"/>
    </source>
</evidence>
<organism evidence="6">
    <name type="scientific">Alexandrium monilatum</name>
    <dbReference type="NCBI Taxonomy" id="311494"/>
    <lineage>
        <taxon>Eukaryota</taxon>
        <taxon>Sar</taxon>
        <taxon>Alveolata</taxon>
        <taxon>Dinophyceae</taxon>
        <taxon>Gonyaulacales</taxon>
        <taxon>Pyrocystaceae</taxon>
        <taxon>Alexandrium</taxon>
    </lineage>
</organism>
<reference evidence="6" key="1">
    <citation type="submission" date="2021-01" db="EMBL/GenBank/DDBJ databases">
        <authorList>
            <person name="Corre E."/>
            <person name="Pelletier E."/>
            <person name="Niang G."/>
            <person name="Scheremetjew M."/>
            <person name="Finn R."/>
            <person name="Kale V."/>
            <person name="Holt S."/>
            <person name="Cochrane G."/>
            <person name="Meng A."/>
            <person name="Brown T."/>
            <person name="Cohen L."/>
        </authorList>
    </citation>
    <scope>NUCLEOTIDE SEQUENCE</scope>
    <source>
        <strain evidence="6">CCMP3105</strain>
    </source>
</reference>
<proteinExistence type="inferred from homology"/>